<dbReference type="KEGG" id="tpal:117652449"/>
<evidence type="ECO:0000313" key="3">
    <source>
        <dbReference type="RefSeq" id="XP_034253277.1"/>
    </source>
</evidence>
<gene>
    <name evidence="3" type="primary">LOC117652449</name>
</gene>
<proteinExistence type="predicted"/>
<organism evidence="3">
    <name type="scientific">Thrips palmi</name>
    <name type="common">Melon thrips</name>
    <dbReference type="NCBI Taxonomy" id="161013"/>
    <lineage>
        <taxon>Eukaryota</taxon>
        <taxon>Metazoa</taxon>
        <taxon>Ecdysozoa</taxon>
        <taxon>Arthropoda</taxon>
        <taxon>Hexapoda</taxon>
        <taxon>Insecta</taxon>
        <taxon>Pterygota</taxon>
        <taxon>Neoptera</taxon>
        <taxon>Paraneoptera</taxon>
        <taxon>Thysanoptera</taxon>
        <taxon>Terebrantia</taxon>
        <taxon>Thripoidea</taxon>
        <taxon>Thripidae</taxon>
        <taxon>Thrips</taxon>
    </lineage>
</organism>
<dbReference type="InterPro" id="IPR016024">
    <property type="entry name" value="ARM-type_fold"/>
</dbReference>
<keyword evidence="1" id="KW-0175">Coiled coil</keyword>
<keyword evidence="2" id="KW-1185">Reference proteome</keyword>
<dbReference type="GeneID" id="117652449"/>
<accession>A0A6P9A5X3</accession>
<sequence>MQDADRQLKDAAEGMDEACRCLTLVGGNLAGLLQDLNGAPECLALFQPDIARLETEAKTLTRNLEDLLTARASQLKTIADMADRCNELEELRSKVLALQHEKEKACAQLDIIQGDNVRLRSQLTHQSTFCASLGSVLGTLVWKASRVPPVVDLLLSGNKAADFLCIVSGTLESFLETFNTEMPGPSADESQFIMAMGGIVTNMAAAPAGRQFLVSDPNGRELILQIIRILPVIPTPSGNCLKRLLLMALYNVSINQAGLSLLHEDGEGAIFSVASNCLKPESTSELRIMALRLLQSLTCDISNPSLLSQVPKQLIMEMANSEDQELKSLAIAVSENMQKAQERVKQAAVRNGHLPGFSGKTQHVEDLAKENIPTMASPQTTAWRLPTHP</sequence>
<dbReference type="InterPro" id="IPR039584">
    <property type="entry name" value="HSF2BP"/>
</dbReference>
<dbReference type="OrthoDB" id="10065854at2759"/>
<dbReference type="PANTHER" id="PTHR15434">
    <property type="entry name" value="HEAT SHOCK FACTOR 2-BINDING PROTEIN"/>
    <property type="match status" value="1"/>
</dbReference>
<reference evidence="3" key="1">
    <citation type="submission" date="2025-08" db="UniProtKB">
        <authorList>
            <consortium name="RefSeq"/>
        </authorList>
    </citation>
    <scope>IDENTIFICATION</scope>
    <source>
        <tissue evidence="3">Total insect</tissue>
    </source>
</reference>
<evidence type="ECO:0000256" key="1">
    <source>
        <dbReference type="SAM" id="Coils"/>
    </source>
</evidence>
<dbReference type="RefSeq" id="XP_034253277.1">
    <property type="nucleotide sequence ID" value="XM_034397386.1"/>
</dbReference>
<name>A0A6P9A5X3_THRPL</name>
<evidence type="ECO:0000313" key="2">
    <source>
        <dbReference type="Proteomes" id="UP000515158"/>
    </source>
</evidence>
<protein>
    <submittedName>
        <fullName evidence="3">Heat shock factor 2-binding protein-like</fullName>
    </submittedName>
</protein>
<feature type="coiled-coil region" evidence="1">
    <location>
        <begin position="50"/>
        <end position="108"/>
    </location>
</feature>
<dbReference type="Proteomes" id="UP000515158">
    <property type="component" value="Unplaced"/>
</dbReference>
<dbReference type="SUPFAM" id="SSF48371">
    <property type="entry name" value="ARM repeat"/>
    <property type="match status" value="1"/>
</dbReference>
<dbReference type="GO" id="GO:0005829">
    <property type="term" value="C:cytosol"/>
    <property type="evidence" value="ECO:0007669"/>
    <property type="project" value="TreeGrafter"/>
</dbReference>
<dbReference type="InParanoid" id="A0A6P9A5X3"/>
<dbReference type="AlphaFoldDB" id="A0A6P9A5X3"/>
<dbReference type="PANTHER" id="PTHR15434:SF2">
    <property type="entry name" value="HEAT SHOCK FACTOR 2-BINDING PROTEIN"/>
    <property type="match status" value="1"/>
</dbReference>